<evidence type="ECO:0008006" key="4">
    <source>
        <dbReference type="Google" id="ProtNLM"/>
    </source>
</evidence>
<evidence type="ECO:0000256" key="1">
    <source>
        <dbReference type="SAM" id="Phobius"/>
    </source>
</evidence>
<dbReference type="EMBL" id="BAAARB010000026">
    <property type="protein sequence ID" value="GAA2391838.1"/>
    <property type="molecule type" value="Genomic_DNA"/>
</dbReference>
<keyword evidence="3" id="KW-1185">Reference proteome</keyword>
<proteinExistence type="predicted"/>
<name>A0ABN3I047_9ACTN</name>
<dbReference type="InterPro" id="IPR021359">
    <property type="entry name" value="DUF2812"/>
</dbReference>
<evidence type="ECO:0000313" key="3">
    <source>
        <dbReference type="Proteomes" id="UP001501170"/>
    </source>
</evidence>
<feature type="transmembrane region" description="Helical" evidence="1">
    <location>
        <begin position="112"/>
        <end position="136"/>
    </location>
</feature>
<dbReference type="RefSeq" id="WP_006897951.1">
    <property type="nucleotide sequence ID" value="NZ_BAAARB010000026.1"/>
</dbReference>
<protein>
    <recommendedName>
        <fullName evidence="4">DUF2812 domain-containing protein</fullName>
    </recommendedName>
</protein>
<comment type="caution">
    <text evidence="2">The sequence shown here is derived from an EMBL/GenBank/DDBJ whole genome shotgun (WGS) entry which is preliminary data.</text>
</comment>
<dbReference type="Proteomes" id="UP001501170">
    <property type="component" value="Unassembled WGS sequence"/>
</dbReference>
<sequence>MSSSSWFVALRHPSPADLELWLEAQAADGRVLTDYSLLSPLRMRFTESAPARVRYAVERRAVPAPVDYFRFREAQGWEHVGQAADFHIWKRPYTGERPAGFIGEDLGRRASALAIGLGVIGVLALAVALALGAVAGLAAFEWTNSVEFWAPAVAAAVVGVLAVTAGVVLAVSGRKASARTAPGETATRERAEIGG</sequence>
<evidence type="ECO:0000313" key="2">
    <source>
        <dbReference type="EMBL" id="GAA2391838.1"/>
    </source>
</evidence>
<dbReference type="Pfam" id="PF11193">
    <property type="entry name" value="DUF2812"/>
    <property type="match status" value="1"/>
</dbReference>
<accession>A0ABN3I047</accession>
<keyword evidence="1" id="KW-1133">Transmembrane helix</keyword>
<feature type="transmembrane region" description="Helical" evidence="1">
    <location>
        <begin position="148"/>
        <end position="171"/>
    </location>
</feature>
<keyword evidence="1" id="KW-0472">Membrane</keyword>
<gene>
    <name evidence="2" type="ORF">GCM10009855_34640</name>
</gene>
<keyword evidence="1" id="KW-0812">Transmembrane</keyword>
<reference evidence="2 3" key="1">
    <citation type="journal article" date="2019" name="Int. J. Syst. Evol. Microbiol.">
        <title>The Global Catalogue of Microorganisms (GCM) 10K type strain sequencing project: providing services to taxonomists for standard genome sequencing and annotation.</title>
        <authorList>
            <consortium name="The Broad Institute Genomics Platform"/>
            <consortium name="The Broad Institute Genome Sequencing Center for Infectious Disease"/>
            <person name="Wu L."/>
            <person name="Ma J."/>
        </authorList>
    </citation>
    <scope>NUCLEOTIDE SEQUENCE [LARGE SCALE GENOMIC DNA]</scope>
    <source>
        <strain evidence="2 3">JCM 16227</strain>
    </source>
</reference>
<organism evidence="2 3">
    <name type="scientific">Gordonia cholesterolivorans</name>
    <dbReference type="NCBI Taxonomy" id="559625"/>
    <lineage>
        <taxon>Bacteria</taxon>
        <taxon>Bacillati</taxon>
        <taxon>Actinomycetota</taxon>
        <taxon>Actinomycetes</taxon>
        <taxon>Mycobacteriales</taxon>
        <taxon>Gordoniaceae</taxon>
        <taxon>Gordonia</taxon>
    </lineage>
</organism>